<accession>A0ABT5B6T3</accession>
<evidence type="ECO:0000313" key="3">
    <source>
        <dbReference type="Proteomes" id="UP001217838"/>
    </source>
</evidence>
<dbReference type="Gene3D" id="3.40.630.30">
    <property type="match status" value="1"/>
</dbReference>
<protein>
    <submittedName>
        <fullName evidence="2">GNAT family N-acetyltransferase</fullName>
    </submittedName>
</protein>
<gene>
    <name evidence="2" type="ORF">POL58_18855</name>
</gene>
<dbReference type="SUPFAM" id="SSF55729">
    <property type="entry name" value="Acyl-CoA N-acyltransferases (Nat)"/>
    <property type="match status" value="1"/>
</dbReference>
<comment type="caution">
    <text evidence="2">The sequence shown here is derived from an EMBL/GenBank/DDBJ whole genome shotgun (WGS) entry which is preliminary data.</text>
</comment>
<name>A0ABT5B6T3_9BACT</name>
<proteinExistence type="predicted"/>
<dbReference type="RefSeq" id="WP_271999626.1">
    <property type="nucleotide sequence ID" value="NZ_JAQNDN010000010.1"/>
</dbReference>
<dbReference type="Pfam" id="PF13302">
    <property type="entry name" value="Acetyltransf_3"/>
    <property type="match status" value="1"/>
</dbReference>
<dbReference type="PROSITE" id="PS51186">
    <property type="entry name" value="GNAT"/>
    <property type="match status" value="1"/>
</dbReference>
<dbReference type="PANTHER" id="PTHR43792:SF1">
    <property type="entry name" value="N-ACETYLTRANSFERASE DOMAIN-CONTAINING PROTEIN"/>
    <property type="match status" value="1"/>
</dbReference>
<reference evidence="2 3" key="1">
    <citation type="submission" date="2022-11" db="EMBL/GenBank/DDBJ databases">
        <title>Minimal conservation of predation-associated metabolite biosynthetic gene clusters underscores biosynthetic potential of Myxococcota including descriptions for ten novel species: Archangium lansinium sp. nov., Myxococcus landrumus sp. nov., Nannocystis bai.</title>
        <authorList>
            <person name="Ahearne A."/>
            <person name="Stevens C."/>
            <person name="Dowd S."/>
        </authorList>
    </citation>
    <scope>NUCLEOTIDE SEQUENCE [LARGE SCALE GENOMIC DNA]</scope>
    <source>
        <strain evidence="2 3">NCELM</strain>
    </source>
</reference>
<dbReference type="PANTHER" id="PTHR43792">
    <property type="entry name" value="GNAT FAMILY, PUTATIVE (AFU_ORTHOLOGUE AFUA_3G00765)-RELATED-RELATED"/>
    <property type="match status" value="1"/>
</dbReference>
<sequence>MTAANPMLPGPSARLLFRWWTADDLELARGLWGDPQVTAKIAGEPFTPPQIAARLAAEIDQGRAHGLQYWPVFLRDDGAHVGCCGLRPRAQGVHELGFHLRSTFWGRGLASEAARATVEFAFGPLAARGLFAGHHPDNTASRHVLLRLGFRHTHDEWYAATGAMHPSYRLDR</sequence>
<dbReference type="Proteomes" id="UP001217838">
    <property type="component" value="Unassembled WGS sequence"/>
</dbReference>
<keyword evidence="3" id="KW-1185">Reference proteome</keyword>
<dbReference type="InterPro" id="IPR051531">
    <property type="entry name" value="N-acetyltransferase"/>
</dbReference>
<evidence type="ECO:0000313" key="2">
    <source>
        <dbReference type="EMBL" id="MDC0669821.1"/>
    </source>
</evidence>
<organism evidence="2 3">
    <name type="scientific">Nannocystis radixulma</name>
    <dbReference type="NCBI Taxonomy" id="2995305"/>
    <lineage>
        <taxon>Bacteria</taxon>
        <taxon>Pseudomonadati</taxon>
        <taxon>Myxococcota</taxon>
        <taxon>Polyangia</taxon>
        <taxon>Nannocystales</taxon>
        <taxon>Nannocystaceae</taxon>
        <taxon>Nannocystis</taxon>
    </lineage>
</organism>
<dbReference type="InterPro" id="IPR000182">
    <property type="entry name" value="GNAT_dom"/>
</dbReference>
<dbReference type="EMBL" id="JAQNDN010000010">
    <property type="protein sequence ID" value="MDC0669821.1"/>
    <property type="molecule type" value="Genomic_DNA"/>
</dbReference>
<dbReference type="InterPro" id="IPR016181">
    <property type="entry name" value="Acyl_CoA_acyltransferase"/>
</dbReference>
<feature type="domain" description="N-acetyltransferase" evidence="1">
    <location>
        <begin position="15"/>
        <end position="171"/>
    </location>
</feature>
<evidence type="ECO:0000259" key="1">
    <source>
        <dbReference type="PROSITE" id="PS51186"/>
    </source>
</evidence>